<dbReference type="VEuPathDB" id="TriTrypDB:TcIL3000_5_2780"/>
<gene>
    <name evidence="6" type="ORF">TCIL3000_5_2780</name>
</gene>
<dbReference type="AlphaFoldDB" id="G0UN02"/>
<protein>
    <recommendedName>
        <fullName evidence="5">Inositol-1-monophosphatase</fullName>
        <ecNumber evidence="5">3.1.3.25</ecNumber>
    </recommendedName>
</protein>
<reference evidence="6" key="1">
    <citation type="journal article" date="2012" name="Proc. Natl. Acad. Sci. U.S.A.">
        <title>Antigenic diversity is generated by distinct evolutionary mechanisms in African trypanosome species.</title>
        <authorList>
            <person name="Jackson A.P."/>
            <person name="Berry A."/>
            <person name="Aslett M."/>
            <person name="Allison H.C."/>
            <person name="Burton P."/>
            <person name="Vavrova-Anderson J."/>
            <person name="Brown R."/>
            <person name="Browne H."/>
            <person name="Corton N."/>
            <person name="Hauser H."/>
            <person name="Gamble J."/>
            <person name="Gilderthorp R."/>
            <person name="Marcello L."/>
            <person name="McQuillan J."/>
            <person name="Otto T.D."/>
            <person name="Quail M.A."/>
            <person name="Sanders M.J."/>
            <person name="van Tonder A."/>
            <person name="Ginger M.L."/>
            <person name="Field M.C."/>
            <person name="Barry J.D."/>
            <person name="Hertz-Fowler C."/>
            <person name="Berriman M."/>
        </authorList>
    </citation>
    <scope>NUCLEOTIDE SEQUENCE</scope>
    <source>
        <strain evidence="6">IL3000</strain>
    </source>
</reference>
<comment type="similarity">
    <text evidence="1 5">Belongs to the inositol monophosphatase superfamily.</text>
</comment>
<dbReference type="Gene3D" id="3.30.540.10">
    <property type="entry name" value="Fructose-1,6-Bisphosphatase, subunit A, domain 1"/>
    <property type="match status" value="1"/>
</dbReference>
<comment type="catalytic activity">
    <reaction evidence="5">
        <text>a myo-inositol phosphate + H2O = myo-inositol + phosphate</text>
        <dbReference type="Rhea" id="RHEA:24056"/>
        <dbReference type="ChEBI" id="CHEBI:15377"/>
        <dbReference type="ChEBI" id="CHEBI:17268"/>
        <dbReference type="ChEBI" id="CHEBI:43474"/>
        <dbReference type="ChEBI" id="CHEBI:84139"/>
        <dbReference type="EC" id="3.1.3.25"/>
    </reaction>
</comment>
<evidence type="ECO:0000313" key="6">
    <source>
        <dbReference type="EMBL" id="CCC90561.1"/>
    </source>
</evidence>
<dbReference type="InterPro" id="IPR000760">
    <property type="entry name" value="Inositol_monophosphatase-like"/>
</dbReference>
<dbReference type="InterPro" id="IPR033942">
    <property type="entry name" value="IMPase"/>
</dbReference>
<evidence type="ECO:0000256" key="2">
    <source>
        <dbReference type="ARBA" id="ARBA00022723"/>
    </source>
</evidence>
<keyword evidence="2 4" id="KW-0479">Metal-binding</keyword>
<sequence length="283" mass="30433">MTVSDAELDAVLQLALRAAHVAACTTDKAVDDRDTASNDFRIRQTPTDLAIQNDKQCEEEVVSILREGAPHYEIIIKDSSSDAVLTDKPTWVVDVTNGSDSFIHGLFDFCVSIALVVGKEPVVGVVNAPPLHEVFSAVRGRGAYCNGQRIHVSPCDSINRSVVYIRDAALRDPVAVTAVVDMQKDFTKMPVHALRAHGSTALDMCFIASGRAELLLEAGVNPWDIAAGAIIVREAGGVVHDIDNADSLNLTSHTVCCANSLEIARIGMNTAAKHMYKRVMLGN</sequence>
<dbReference type="GO" id="GO:0006021">
    <property type="term" value="P:inositol biosynthetic process"/>
    <property type="evidence" value="ECO:0007669"/>
    <property type="project" value="UniProtKB-UniPathway"/>
</dbReference>
<evidence type="ECO:0000256" key="1">
    <source>
        <dbReference type="ARBA" id="ARBA00009759"/>
    </source>
</evidence>
<evidence type="ECO:0000256" key="4">
    <source>
        <dbReference type="PIRSR" id="PIRSR600760-2"/>
    </source>
</evidence>
<dbReference type="GO" id="GO:0007165">
    <property type="term" value="P:signal transduction"/>
    <property type="evidence" value="ECO:0007669"/>
    <property type="project" value="TreeGrafter"/>
</dbReference>
<dbReference type="GO" id="GO:0046872">
    <property type="term" value="F:metal ion binding"/>
    <property type="evidence" value="ECO:0007669"/>
    <property type="project" value="UniProtKB-KW"/>
</dbReference>
<dbReference type="UniPathway" id="UPA00823">
    <property type="reaction ID" value="UER00788"/>
</dbReference>
<dbReference type="EMBL" id="HE575318">
    <property type="protein sequence ID" value="CCC90561.1"/>
    <property type="molecule type" value="Genomic_DNA"/>
</dbReference>
<keyword evidence="5" id="KW-0378">Hydrolase</keyword>
<feature type="binding site" evidence="4">
    <location>
        <position position="94"/>
    </location>
    <ligand>
        <name>Mg(2+)</name>
        <dbReference type="ChEBI" id="CHEBI:18420"/>
        <label>1</label>
        <note>catalytic</note>
    </ligand>
</feature>
<comment type="cofactor">
    <cofactor evidence="4 5">
        <name>Mg(2+)</name>
        <dbReference type="ChEBI" id="CHEBI:18420"/>
    </cofactor>
</comment>
<dbReference type="PANTHER" id="PTHR20854">
    <property type="entry name" value="INOSITOL MONOPHOSPHATASE"/>
    <property type="match status" value="1"/>
</dbReference>
<organism evidence="6">
    <name type="scientific">Trypanosoma congolense (strain IL3000)</name>
    <dbReference type="NCBI Taxonomy" id="1068625"/>
    <lineage>
        <taxon>Eukaryota</taxon>
        <taxon>Discoba</taxon>
        <taxon>Euglenozoa</taxon>
        <taxon>Kinetoplastea</taxon>
        <taxon>Metakinetoplastina</taxon>
        <taxon>Trypanosomatida</taxon>
        <taxon>Trypanosomatidae</taxon>
        <taxon>Trypanosoma</taxon>
        <taxon>Nannomonas</taxon>
    </lineage>
</organism>
<dbReference type="EC" id="3.1.3.25" evidence="5"/>
<dbReference type="SUPFAM" id="SSF56655">
    <property type="entry name" value="Carbohydrate phosphatase"/>
    <property type="match status" value="1"/>
</dbReference>
<accession>G0UN02</accession>
<dbReference type="GO" id="GO:0046854">
    <property type="term" value="P:phosphatidylinositol phosphate biosynthetic process"/>
    <property type="evidence" value="ECO:0007669"/>
    <property type="project" value="InterPro"/>
</dbReference>
<evidence type="ECO:0000256" key="5">
    <source>
        <dbReference type="RuleBase" id="RU364068"/>
    </source>
</evidence>
<name>G0UN02_TRYCI</name>
<dbReference type="Pfam" id="PF00459">
    <property type="entry name" value="Inositol_P"/>
    <property type="match status" value="1"/>
</dbReference>
<comment type="pathway">
    <text evidence="5">Polyol metabolism; myo-inositol biosynthesis; myo-inositol from D-glucose 6-phosphate: step 2/2.</text>
</comment>
<dbReference type="InterPro" id="IPR020550">
    <property type="entry name" value="Inositol_monophosphatase_CS"/>
</dbReference>
<dbReference type="GO" id="GO:0008934">
    <property type="term" value="F:inositol monophosphate 1-phosphatase activity"/>
    <property type="evidence" value="ECO:0007669"/>
    <property type="project" value="InterPro"/>
</dbReference>
<proteinExistence type="inferred from homology"/>
<dbReference type="PANTHER" id="PTHR20854:SF22">
    <property type="entry name" value="INOSITOL-1-MONOPHOSPHATASE"/>
    <property type="match status" value="1"/>
</dbReference>
<dbReference type="PROSITE" id="PS00630">
    <property type="entry name" value="IMP_2"/>
    <property type="match status" value="1"/>
</dbReference>
<keyword evidence="3 4" id="KW-0460">Magnesium</keyword>
<dbReference type="PRINTS" id="PR00377">
    <property type="entry name" value="IMPHPHTASES"/>
</dbReference>
<dbReference type="Gene3D" id="3.40.190.80">
    <property type="match status" value="1"/>
</dbReference>
<evidence type="ECO:0000256" key="3">
    <source>
        <dbReference type="ARBA" id="ARBA00022842"/>
    </source>
</evidence>
<dbReference type="CDD" id="cd01639">
    <property type="entry name" value="IMPase"/>
    <property type="match status" value="1"/>
</dbReference>
<feature type="binding site" evidence="4">
    <location>
        <position position="224"/>
    </location>
    <ligand>
        <name>Mg(2+)</name>
        <dbReference type="ChEBI" id="CHEBI:18420"/>
        <label>1</label>
        <note>catalytic</note>
    </ligand>
</feature>